<protein>
    <recommendedName>
        <fullName evidence="3">Carboxylic ester hydrolase</fullName>
        <ecNumber evidence="3">3.1.1.-</ecNumber>
    </recommendedName>
</protein>
<organism evidence="5 6">
    <name type="scientific">Sphingomonas glacialis</name>
    <dbReference type="NCBI Taxonomy" id="658225"/>
    <lineage>
        <taxon>Bacteria</taxon>
        <taxon>Pseudomonadati</taxon>
        <taxon>Pseudomonadota</taxon>
        <taxon>Alphaproteobacteria</taxon>
        <taxon>Sphingomonadales</taxon>
        <taxon>Sphingomonadaceae</taxon>
        <taxon>Sphingomonas</taxon>
    </lineage>
</organism>
<dbReference type="PANTHER" id="PTHR11559">
    <property type="entry name" value="CARBOXYLESTERASE"/>
    <property type="match status" value="1"/>
</dbReference>
<dbReference type="Proteomes" id="UP000319931">
    <property type="component" value="Unassembled WGS sequence"/>
</dbReference>
<evidence type="ECO:0000259" key="4">
    <source>
        <dbReference type="Pfam" id="PF00135"/>
    </source>
</evidence>
<dbReference type="InterPro" id="IPR050309">
    <property type="entry name" value="Type-B_Carboxylest/Lipase"/>
</dbReference>
<dbReference type="EC" id="3.1.1.-" evidence="3"/>
<evidence type="ECO:0000256" key="3">
    <source>
        <dbReference type="RuleBase" id="RU361235"/>
    </source>
</evidence>
<dbReference type="AlphaFoldDB" id="A0A502FV09"/>
<gene>
    <name evidence="5" type="ORF">EAH76_13750</name>
</gene>
<dbReference type="RefSeq" id="WP_140850835.1">
    <property type="nucleotide sequence ID" value="NZ_RCZC01000003.1"/>
</dbReference>
<dbReference type="InterPro" id="IPR019826">
    <property type="entry name" value="Carboxylesterase_B_AS"/>
</dbReference>
<proteinExistence type="inferred from homology"/>
<comment type="similarity">
    <text evidence="1 3">Belongs to the type-B carboxylesterase/lipase family.</text>
</comment>
<dbReference type="SUPFAM" id="SSF53474">
    <property type="entry name" value="alpha/beta-Hydrolases"/>
    <property type="match status" value="1"/>
</dbReference>
<dbReference type="PROSITE" id="PS51318">
    <property type="entry name" value="TAT"/>
    <property type="match status" value="1"/>
</dbReference>
<evidence type="ECO:0000256" key="2">
    <source>
        <dbReference type="ARBA" id="ARBA00022801"/>
    </source>
</evidence>
<sequence length="523" mass="56081">MSAAELTRRALLGSGAATIALGASGLRAAGPSAPRIVACQAGRFEGVRTGDTVAYRGIRYGRAERFRAPTPFRYGSDVHRAETFGPVAPQSGTGYGAQSEDCLFLNIWTGPGAARAKPVLLYIHGGAYSNGSVTDPLNDGAALAARGDVVVVTVNHRLNALGYLYLARLDPRFADSGNAGQLDLILALKWVRDNIAAFGGDPNRVMVFGQSGGGAKIATMLGMPAARGLFQRAATMSGQQVTASGPLNATARTRAYLAKLGVDERNLAPLLAMPHERLVAALDATDPILGGGVYFGPVLDMKWLVRHPFWPDANPQGLGIPLILGNVRDETRGFIPIDGPKIKGLSWDNIATRMAPELRIDVLPEWVVSEYRTHFPDWSPIDVFYGATTAGRSWRGQVIEAEARARAGAPAWVYQVNFGSRVDPRRGAFHTMDIPLVFGTLGARGSQTGTGADARAASRALQDSFVALAKTGDPNHSGLPVWPRYDLTQRATMMIDAVSQRADDPRRWQRELFARVPYIQPGS</sequence>
<feature type="domain" description="Carboxylesterase type B" evidence="4">
    <location>
        <begin position="35"/>
        <end position="500"/>
    </location>
</feature>
<evidence type="ECO:0000313" key="6">
    <source>
        <dbReference type="Proteomes" id="UP000319931"/>
    </source>
</evidence>
<dbReference type="OrthoDB" id="9775851at2"/>
<dbReference type="EMBL" id="RCZC01000003">
    <property type="protein sequence ID" value="TPG53092.1"/>
    <property type="molecule type" value="Genomic_DNA"/>
</dbReference>
<accession>A0A502FV09</accession>
<dbReference type="InterPro" id="IPR029058">
    <property type="entry name" value="AB_hydrolase_fold"/>
</dbReference>
<dbReference type="InterPro" id="IPR002018">
    <property type="entry name" value="CarbesteraseB"/>
</dbReference>
<name>A0A502FV09_9SPHN</name>
<dbReference type="InterPro" id="IPR006311">
    <property type="entry name" value="TAT_signal"/>
</dbReference>
<reference evidence="5 6" key="1">
    <citation type="journal article" date="2019" name="Environ. Microbiol.">
        <title>Species interactions and distinct microbial communities in high Arctic permafrost affected cryosols are associated with the CH4 and CO2 gas fluxes.</title>
        <authorList>
            <person name="Altshuler I."/>
            <person name="Hamel J."/>
            <person name="Turney S."/>
            <person name="Magnuson E."/>
            <person name="Levesque R."/>
            <person name="Greer C."/>
            <person name="Whyte L.G."/>
        </authorList>
    </citation>
    <scope>NUCLEOTIDE SEQUENCE [LARGE SCALE GENOMIC DNA]</scope>
    <source>
        <strain evidence="5 6">E6.1</strain>
    </source>
</reference>
<evidence type="ECO:0000313" key="5">
    <source>
        <dbReference type="EMBL" id="TPG53092.1"/>
    </source>
</evidence>
<dbReference type="Pfam" id="PF00135">
    <property type="entry name" value="COesterase"/>
    <property type="match status" value="1"/>
</dbReference>
<dbReference type="GO" id="GO:0016787">
    <property type="term" value="F:hydrolase activity"/>
    <property type="evidence" value="ECO:0007669"/>
    <property type="project" value="UniProtKB-KW"/>
</dbReference>
<dbReference type="PROSITE" id="PS00122">
    <property type="entry name" value="CARBOXYLESTERASE_B_1"/>
    <property type="match status" value="1"/>
</dbReference>
<evidence type="ECO:0000256" key="1">
    <source>
        <dbReference type="ARBA" id="ARBA00005964"/>
    </source>
</evidence>
<keyword evidence="6" id="KW-1185">Reference proteome</keyword>
<comment type="caution">
    <text evidence="5">The sequence shown here is derived from an EMBL/GenBank/DDBJ whole genome shotgun (WGS) entry which is preliminary data.</text>
</comment>
<dbReference type="Gene3D" id="3.40.50.1820">
    <property type="entry name" value="alpha/beta hydrolase"/>
    <property type="match status" value="1"/>
</dbReference>
<keyword evidence="2 3" id="KW-0378">Hydrolase</keyword>